<gene>
    <name evidence="4" type="ORF">XENOCAPTIV_010790</name>
</gene>
<comment type="caution">
    <text evidence="1">Lacks conserved residue(s) required for the propagation of feature annotation.</text>
</comment>
<evidence type="ECO:0000313" key="5">
    <source>
        <dbReference type="Proteomes" id="UP001434883"/>
    </source>
</evidence>
<dbReference type="SUPFAM" id="SSF55486">
    <property type="entry name" value="Metalloproteases ('zincins'), catalytic domain"/>
    <property type="match status" value="1"/>
</dbReference>
<dbReference type="InterPro" id="IPR024079">
    <property type="entry name" value="MetalloPept_cat_dom_sf"/>
</dbReference>
<feature type="domain" description="Peptidase M12B" evidence="3">
    <location>
        <begin position="102"/>
        <end position="204"/>
    </location>
</feature>
<dbReference type="PROSITE" id="PS50215">
    <property type="entry name" value="ADAM_MEPRO"/>
    <property type="match status" value="1"/>
</dbReference>
<dbReference type="InterPro" id="IPR050439">
    <property type="entry name" value="ADAMTS_ADAMTS-like"/>
</dbReference>
<accession>A0ABV0RZX0</accession>
<name>A0ABV0RZX0_9TELE</name>
<dbReference type="Proteomes" id="UP001434883">
    <property type="component" value="Unassembled WGS sequence"/>
</dbReference>
<dbReference type="PANTHER" id="PTHR13723">
    <property type="entry name" value="ADAMTS A DISINTEGRIN AND METALLOPROTEASE WITH THROMBOSPONDIN MOTIFS PROTEASE"/>
    <property type="match status" value="1"/>
</dbReference>
<feature type="non-terminal residue" evidence="4">
    <location>
        <position position="215"/>
    </location>
</feature>
<sequence length="215" mass="23969">MNLYDFSFALLFIYLVPSGFLTLGHKHRHKRQKARGRPASVTSVAPLVGAGMLHELGSLSASLAGSAWLRSEHAVASSRPSNDSSGDSGPHRRSKRFLSYPRFVEVMLVADSKMVEHHSSNLQHYILTLMSIVSSIYKDPSIGNLINIVIVKLVIINNELDGPAISFNAQTTLKNFCIWQQRQNILDDNHPSHHDTAILITRQDICRARDKCDTL</sequence>
<dbReference type="EMBL" id="JAHRIN010061153">
    <property type="protein sequence ID" value="MEQ2213177.1"/>
    <property type="molecule type" value="Genomic_DNA"/>
</dbReference>
<evidence type="ECO:0000313" key="4">
    <source>
        <dbReference type="EMBL" id="MEQ2213177.1"/>
    </source>
</evidence>
<dbReference type="Pfam" id="PF01421">
    <property type="entry name" value="Reprolysin"/>
    <property type="match status" value="1"/>
</dbReference>
<organism evidence="4 5">
    <name type="scientific">Xenoophorus captivus</name>
    <dbReference type="NCBI Taxonomy" id="1517983"/>
    <lineage>
        <taxon>Eukaryota</taxon>
        <taxon>Metazoa</taxon>
        <taxon>Chordata</taxon>
        <taxon>Craniata</taxon>
        <taxon>Vertebrata</taxon>
        <taxon>Euteleostomi</taxon>
        <taxon>Actinopterygii</taxon>
        <taxon>Neopterygii</taxon>
        <taxon>Teleostei</taxon>
        <taxon>Neoteleostei</taxon>
        <taxon>Acanthomorphata</taxon>
        <taxon>Ovalentaria</taxon>
        <taxon>Atherinomorphae</taxon>
        <taxon>Cyprinodontiformes</taxon>
        <taxon>Goodeidae</taxon>
        <taxon>Xenoophorus</taxon>
    </lineage>
</organism>
<keyword evidence="2" id="KW-1133">Transmembrane helix</keyword>
<comment type="caution">
    <text evidence="4">The sequence shown here is derived from an EMBL/GenBank/DDBJ whole genome shotgun (WGS) entry which is preliminary data.</text>
</comment>
<reference evidence="4 5" key="1">
    <citation type="submission" date="2021-06" db="EMBL/GenBank/DDBJ databases">
        <authorList>
            <person name="Palmer J.M."/>
        </authorList>
    </citation>
    <scope>NUCLEOTIDE SEQUENCE [LARGE SCALE GENOMIC DNA]</scope>
    <source>
        <strain evidence="4 5">XC_2019</strain>
        <tissue evidence="4">Muscle</tissue>
    </source>
</reference>
<keyword evidence="2" id="KW-0812">Transmembrane</keyword>
<evidence type="ECO:0000256" key="1">
    <source>
        <dbReference type="PROSITE-ProRule" id="PRU00276"/>
    </source>
</evidence>
<evidence type="ECO:0000259" key="3">
    <source>
        <dbReference type="PROSITE" id="PS50215"/>
    </source>
</evidence>
<proteinExistence type="predicted"/>
<evidence type="ECO:0000256" key="2">
    <source>
        <dbReference type="SAM" id="Phobius"/>
    </source>
</evidence>
<dbReference type="Gene3D" id="3.40.390.10">
    <property type="entry name" value="Collagenase (Catalytic Domain)"/>
    <property type="match status" value="1"/>
</dbReference>
<protein>
    <recommendedName>
        <fullName evidence="3">Peptidase M12B domain-containing protein</fullName>
    </recommendedName>
</protein>
<keyword evidence="2" id="KW-0472">Membrane</keyword>
<feature type="transmembrane region" description="Helical" evidence="2">
    <location>
        <begin position="6"/>
        <end position="25"/>
    </location>
</feature>
<dbReference type="PANTHER" id="PTHR13723:SF33">
    <property type="entry name" value="A DISINTEGRIN AND METALLOPROTEINASE WITH THROMBOSPONDIN MOTIFS 9"/>
    <property type="match status" value="1"/>
</dbReference>
<keyword evidence="5" id="KW-1185">Reference proteome</keyword>
<dbReference type="InterPro" id="IPR001590">
    <property type="entry name" value="Peptidase_M12B"/>
</dbReference>